<evidence type="ECO:0000313" key="3">
    <source>
        <dbReference type="Proteomes" id="UP001189429"/>
    </source>
</evidence>
<proteinExistence type="predicted"/>
<keyword evidence="3" id="KW-1185">Reference proteome</keyword>
<feature type="non-terminal residue" evidence="2">
    <location>
        <position position="1"/>
    </location>
</feature>
<gene>
    <name evidence="2" type="ORF">PCOR1329_LOCUS27098</name>
</gene>
<accession>A0ABN9S8W3</accession>
<reference evidence="2" key="1">
    <citation type="submission" date="2023-10" db="EMBL/GenBank/DDBJ databases">
        <authorList>
            <person name="Chen Y."/>
            <person name="Shah S."/>
            <person name="Dougan E. K."/>
            <person name="Thang M."/>
            <person name="Chan C."/>
        </authorList>
    </citation>
    <scope>NUCLEOTIDE SEQUENCE [LARGE SCALE GENOMIC DNA]</scope>
</reference>
<evidence type="ECO:0000313" key="2">
    <source>
        <dbReference type="EMBL" id="CAK0827594.1"/>
    </source>
</evidence>
<name>A0ABN9S8W3_9DINO</name>
<dbReference type="Proteomes" id="UP001189429">
    <property type="component" value="Unassembled WGS sequence"/>
</dbReference>
<feature type="region of interest" description="Disordered" evidence="1">
    <location>
        <begin position="97"/>
        <end position="121"/>
    </location>
</feature>
<organism evidence="2 3">
    <name type="scientific">Prorocentrum cordatum</name>
    <dbReference type="NCBI Taxonomy" id="2364126"/>
    <lineage>
        <taxon>Eukaryota</taxon>
        <taxon>Sar</taxon>
        <taxon>Alveolata</taxon>
        <taxon>Dinophyceae</taxon>
        <taxon>Prorocentrales</taxon>
        <taxon>Prorocentraceae</taxon>
        <taxon>Prorocentrum</taxon>
    </lineage>
</organism>
<evidence type="ECO:0000256" key="1">
    <source>
        <dbReference type="SAM" id="MobiDB-lite"/>
    </source>
</evidence>
<dbReference type="EMBL" id="CAUYUJ010009768">
    <property type="protein sequence ID" value="CAK0827594.1"/>
    <property type="molecule type" value="Genomic_DNA"/>
</dbReference>
<protein>
    <submittedName>
        <fullName evidence="2">Uncharacterized protein</fullName>
    </submittedName>
</protein>
<feature type="non-terminal residue" evidence="2">
    <location>
        <position position="121"/>
    </location>
</feature>
<comment type="caution">
    <text evidence="2">The sequence shown here is derived from an EMBL/GenBank/DDBJ whole genome shotgun (WGS) entry which is preliminary data.</text>
</comment>
<sequence>SWCKAMRATVKYYVDEANCVRRDDQQQLREQQPIPELDALGRAHRAVNRAALNQYMDQFKKGDPAIANETFCMQVRRSRISFACDCGPMQMRVEASNAGAQHQLLDSSKQLRAGSMTGAPP</sequence>
<feature type="compositionally biased region" description="Polar residues" evidence="1">
    <location>
        <begin position="98"/>
        <end position="110"/>
    </location>
</feature>